<protein>
    <submittedName>
        <fullName evidence="1">Uncharacterized protein</fullName>
    </submittedName>
</protein>
<dbReference type="AlphaFoldDB" id="A0A0E0MAX9"/>
<dbReference type="EnsemblPlants" id="OPUNC10G17420.1">
    <property type="protein sequence ID" value="OPUNC10G17420.1"/>
    <property type="gene ID" value="OPUNC10G17420"/>
</dbReference>
<evidence type="ECO:0000313" key="2">
    <source>
        <dbReference type="Proteomes" id="UP000026962"/>
    </source>
</evidence>
<name>A0A0E0MAX9_ORYPU</name>
<sequence>MATDPEMLKMLVIMFSQLWKVALHHGMLINYLLQLESLSIQADEMSTSTVAHYKSGNQLESEDCLAAETEADVALCFPCLTSDGHGWIIWNYNTSSVQEALLSGHIHFVNIPPTNTIIPSSIRFVSLVYGLQVHFEL</sequence>
<organism evidence="1">
    <name type="scientific">Oryza punctata</name>
    <name type="common">Red rice</name>
    <dbReference type="NCBI Taxonomy" id="4537"/>
    <lineage>
        <taxon>Eukaryota</taxon>
        <taxon>Viridiplantae</taxon>
        <taxon>Streptophyta</taxon>
        <taxon>Embryophyta</taxon>
        <taxon>Tracheophyta</taxon>
        <taxon>Spermatophyta</taxon>
        <taxon>Magnoliopsida</taxon>
        <taxon>Liliopsida</taxon>
        <taxon>Poales</taxon>
        <taxon>Poaceae</taxon>
        <taxon>BOP clade</taxon>
        <taxon>Oryzoideae</taxon>
        <taxon>Oryzeae</taxon>
        <taxon>Oryzinae</taxon>
        <taxon>Oryza</taxon>
    </lineage>
</organism>
<reference evidence="1" key="2">
    <citation type="submission" date="2018-05" db="EMBL/GenBank/DDBJ databases">
        <title>OpunRS2 (Oryza punctata Reference Sequence Version 2).</title>
        <authorList>
            <person name="Zhang J."/>
            <person name="Kudrna D."/>
            <person name="Lee S."/>
            <person name="Talag J."/>
            <person name="Welchert J."/>
            <person name="Wing R.A."/>
        </authorList>
    </citation>
    <scope>NUCLEOTIDE SEQUENCE [LARGE SCALE GENOMIC DNA]</scope>
</reference>
<keyword evidence="2" id="KW-1185">Reference proteome</keyword>
<dbReference type="Gramene" id="OPUNC10G17420.1">
    <property type="protein sequence ID" value="OPUNC10G17420.1"/>
    <property type="gene ID" value="OPUNC10G17420"/>
</dbReference>
<evidence type="ECO:0000313" key="1">
    <source>
        <dbReference type="EnsemblPlants" id="OPUNC10G17420.1"/>
    </source>
</evidence>
<dbReference type="HOGENOM" id="CLU_1868433_0_0_1"/>
<reference evidence="1" key="1">
    <citation type="submission" date="2015-04" db="UniProtKB">
        <authorList>
            <consortium name="EnsemblPlants"/>
        </authorList>
    </citation>
    <scope>IDENTIFICATION</scope>
</reference>
<dbReference type="STRING" id="4537.A0A0E0MAX9"/>
<accession>A0A0E0MAX9</accession>
<proteinExistence type="predicted"/>
<dbReference type="Proteomes" id="UP000026962">
    <property type="component" value="Chromosome 10"/>
</dbReference>